<dbReference type="AlphaFoldDB" id="A0ABD6E883"/>
<accession>A0ABD6E883</accession>
<protein>
    <submittedName>
        <fullName evidence="2">Uncharacterized protein</fullName>
    </submittedName>
</protein>
<keyword evidence="3" id="KW-1185">Reference proteome</keyword>
<name>A0ABD6E883_9BILA</name>
<evidence type="ECO:0000313" key="3">
    <source>
        <dbReference type="Proteomes" id="UP001608902"/>
    </source>
</evidence>
<evidence type="ECO:0000313" key="2">
    <source>
        <dbReference type="EMBL" id="MFH4975831.1"/>
    </source>
</evidence>
<organism evidence="2 3">
    <name type="scientific">Gnathostoma spinigerum</name>
    <dbReference type="NCBI Taxonomy" id="75299"/>
    <lineage>
        <taxon>Eukaryota</taxon>
        <taxon>Metazoa</taxon>
        <taxon>Ecdysozoa</taxon>
        <taxon>Nematoda</taxon>
        <taxon>Chromadorea</taxon>
        <taxon>Rhabditida</taxon>
        <taxon>Spirurina</taxon>
        <taxon>Gnathostomatomorpha</taxon>
        <taxon>Gnathostomatoidea</taxon>
        <taxon>Gnathostomatidae</taxon>
        <taxon>Gnathostoma</taxon>
    </lineage>
</organism>
<gene>
    <name evidence="2" type="ORF">AB6A40_002540</name>
</gene>
<dbReference type="Proteomes" id="UP001608902">
    <property type="component" value="Unassembled WGS sequence"/>
</dbReference>
<proteinExistence type="predicted"/>
<dbReference type="EMBL" id="JBGFUD010001148">
    <property type="protein sequence ID" value="MFH4975831.1"/>
    <property type="molecule type" value="Genomic_DNA"/>
</dbReference>
<comment type="caution">
    <text evidence="2">The sequence shown here is derived from an EMBL/GenBank/DDBJ whole genome shotgun (WGS) entry which is preliminary data.</text>
</comment>
<evidence type="ECO:0000256" key="1">
    <source>
        <dbReference type="SAM" id="MobiDB-lite"/>
    </source>
</evidence>
<sequence>MAMFATRRDSAIFMVTPSTPPTTTSVLADGYTDEPLSRMGSRRQSRFSYESMNGRRHGSRASTSMLSDSSIVDQVRVSRFSSFPQVYTFADVMMCLGVCCQRWSSSSSHFFISL</sequence>
<feature type="region of interest" description="Disordered" evidence="1">
    <location>
        <begin position="24"/>
        <end position="65"/>
    </location>
</feature>
<reference evidence="2 3" key="1">
    <citation type="submission" date="2024-08" db="EMBL/GenBank/DDBJ databases">
        <title>Gnathostoma spinigerum genome.</title>
        <authorList>
            <person name="Gonzalez-Bertolin B."/>
            <person name="Monzon S."/>
            <person name="Zaballos A."/>
            <person name="Jimenez P."/>
            <person name="Dekumyoy P."/>
            <person name="Varona S."/>
            <person name="Cuesta I."/>
            <person name="Sumanam S."/>
            <person name="Adisakwattana P."/>
            <person name="Gasser R.B."/>
            <person name="Hernandez-Gonzalez A."/>
            <person name="Young N.D."/>
            <person name="Perteguer M.J."/>
        </authorList>
    </citation>
    <scope>NUCLEOTIDE SEQUENCE [LARGE SCALE GENOMIC DNA]</scope>
    <source>
        <strain evidence="2">AL3</strain>
        <tissue evidence="2">Liver</tissue>
    </source>
</reference>